<dbReference type="Proteomes" id="UP000239576">
    <property type="component" value="Unassembled WGS sequence"/>
</dbReference>
<name>A0A2T1DWB4_9CYAN</name>
<proteinExistence type="predicted"/>
<evidence type="ECO:0000313" key="1">
    <source>
        <dbReference type="EMBL" id="PSB24785.1"/>
    </source>
</evidence>
<reference evidence="1 2" key="2">
    <citation type="submission" date="2018-03" db="EMBL/GenBank/DDBJ databases">
        <title>The ancient ancestry and fast evolution of plastids.</title>
        <authorList>
            <person name="Moore K.R."/>
            <person name="Magnabosco C."/>
            <person name="Momper L."/>
            <person name="Gold D.A."/>
            <person name="Bosak T."/>
            <person name="Fournier G.P."/>
        </authorList>
    </citation>
    <scope>NUCLEOTIDE SEQUENCE [LARGE SCALE GENOMIC DNA]</scope>
    <source>
        <strain evidence="1 2">ULC18</strain>
    </source>
</reference>
<dbReference type="EMBL" id="PVWK01000140">
    <property type="protein sequence ID" value="PSB24785.1"/>
    <property type="molecule type" value="Genomic_DNA"/>
</dbReference>
<evidence type="ECO:0000313" key="2">
    <source>
        <dbReference type="Proteomes" id="UP000239576"/>
    </source>
</evidence>
<organism evidence="1 2">
    <name type="scientific">Stenomitos frigidus ULC18</name>
    <dbReference type="NCBI Taxonomy" id="2107698"/>
    <lineage>
        <taxon>Bacteria</taxon>
        <taxon>Bacillati</taxon>
        <taxon>Cyanobacteriota</taxon>
        <taxon>Cyanophyceae</taxon>
        <taxon>Leptolyngbyales</taxon>
        <taxon>Leptolyngbyaceae</taxon>
        <taxon>Stenomitos</taxon>
    </lineage>
</organism>
<gene>
    <name evidence="1" type="ORF">C7B82_25595</name>
</gene>
<accession>A0A2T1DWB4</accession>
<dbReference type="OrthoDB" id="573508at2"/>
<keyword evidence="2" id="KW-1185">Reference proteome</keyword>
<sequence>MGKKRITQLLDQLQTNHQADLVNAAQIFTVAQVAVNQLNQQAETNSNALPATRFQPPPVLDQAALKQRYGSFNGCRKAAKQLGIQFHHNPTWAQLVAAFRYFDALQTLVQDYTTAFPDANLHNVTVAFKLK</sequence>
<protein>
    <submittedName>
        <fullName evidence="1">Uncharacterized protein</fullName>
    </submittedName>
</protein>
<comment type="caution">
    <text evidence="1">The sequence shown here is derived from an EMBL/GenBank/DDBJ whole genome shotgun (WGS) entry which is preliminary data.</text>
</comment>
<reference evidence="2" key="1">
    <citation type="submission" date="2018-02" db="EMBL/GenBank/DDBJ databases">
        <authorList>
            <person name="Moore K."/>
            <person name="Momper L."/>
        </authorList>
    </citation>
    <scope>NUCLEOTIDE SEQUENCE [LARGE SCALE GENOMIC DNA]</scope>
    <source>
        <strain evidence="2">ULC18</strain>
    </source>
</reference>
<dbReference type="RefSeq" id="WP_106259598.1">
    <property type="nucleotide sequence ID" value="NZ_CAWNSW010000111.1"/>
</dbReference>
<dbReference type="AlphaFoldDB" id="A0A2T1DWB4"/>